<keyword evidence="6" id="KW-0597">Phosphoprotein</keyword>
<evidence type="ECO:0000256" key="1">
    <source>
        <dbReference type="ARBA" id="ARBA00022741"/>
    </source>
</evidence>
<proteinExistence type="predicted"/>
<evidence type="ECO:0000259" key="7">
    <source>
        <dbReference type="PROSITE" id="PS50045"/>
    </source>
</evidence>
<evidence type="ECO:0000259" key="8">
    <source>
        <dbReference type="PROSITE" id="PS50110"/>
    </source>
</evidence>
<keyword evidence="5" id="KW-0804">Transcription</keyword>
<keyword evidence="10" id="KW-1185">Reference proteome</keyword>
<dbReference type="Pfam" id="PF02954">
    <property type="entry name" value="HTH_8"/>
    <property type="match status" value="1"/>
</dbReference>
<feature type="modified residue" description="4-aspartylphosphate" evidence="6">
    <location>
        <position position="55"/>
    </location>
</feature>
<evidence type="ECO:0000313" key="9">
    <source>
        <dbReference type="EMBL" id="QSQ23859.1"/>
    </source>
</evidence>
<dbReference type="Gene3D" id="3.40.50.2300">
    <property type="match status" value="1"/>
</dbReference>
<dbReference type="Proteomes" id="UP000662747">
    <property type="component" value="Chromosome"/>
</dbReference>
<reference evidence="9 10" key="1">
    <citation type="submission" date="2021-02" db="EMBL/GenBank/DDBJ databases">
        <title>De Novo genome assembly of isolated myxobacteria.</title>
        <authorList>
            <person name="Stevens D.C."/>
        </authorList>
    </citation>
    <scope>NUCLEOTIDE SEQUENCE [LARGE SCALE GENOMIC DNA]</scope>
    <source>
        <strain evidence="10">SCPEA02</strain>
    </source>
</reference>
<dbReference type="InterPro" id="IPR002197">
    <property type="entry name" value="HTH_Fis"/>
</dbReference>
<dbReference type="EMBL" id="CP071090">
    <property type="protein sequence ID" value="QSQ23859.1"/>
    <property type="molecule type" value="Genomic_DNA"/>
</dbReference>
<keyword evidence="2" id="KW-0067">ATP-binding</keyword>
<dbReference type="InterPro" id="IPR002078">
    <property type="entry name" value="Sigma_54_int"/>
</dbReference>
<dbReference type="InterPro" id="IPR025943">
    <property type="entry name" value="Sigma_54_int_dom_ATP-bd_2"/>
</dbReference>
<dbReference type="PROSITE" id="PS00675">
    <property type="entry name" value="SIGMA54_INTERACT_1"/>
    <property type="match status" value="1"/>
</dbReference>
<dbReference type="PROSITE" id="PS50110">
    <property type="entry name" value="RESPONSE_REGULATORY"/>
    <property type="match status" value="1"/>
</dbReference>
<dbReference type="PRINTS" id="PR01590">
    <property type="entry name" value="HTHFIS"/>
</dbReference>
<sequence length="477" mass="52279">MSLFRTILVADDEPSIRHILTLVLTDRGYEVRAVADGDEALRELAARDYDVLLCDVRMPRKGGLTVLREALAVHPGLTAVVMSAYGSQEQALEAVSAGAFDYVQKPFKPEEIVFVLRKAEERERLVRENRRLKEASLPSAPEGHILGASTALQAVLRQVTRLAPVDTTVLISGESGTGKELIARELHARSPRAAMAFVAVNCGAIASGLIESELFGHAKGAFTDARSAKRGLFAEADGGTLFLDEVGELPLSAQVKLLRVLQEGEIRPVGENRVEKVDVRVVAATLRDLGKLVEKGEFREDLYYRLNVVNLRMPPLRERREDVPLLARAFISRFNRELNREPPIEGLSPDAEALMSAYAWPGNVRELENAMERAVLLADTPLILPANLPDKLWAAPPPGPTGAAASTPGVTGALQEGTDLSLKRAIRELEESYIRAALRRTKGNRTRASELLDISHRALLYKIKEYGIDPDAEAERG</sequence>
<dbReference type="InterPro" id="IPR058031">
    <property type="entry name" value="AAA_lid_NorR"/>
</dbReference>
<dbReference type="InterPro" id="IPR011006">
    <property type="entry name" value="CheY-like_superfamily"/>
</dbReference>
<evidence type="ECO:0000256" key="5">
    <source>
        <dbReference type="ARBA" id="ARBA00023163"/>
    </source>
</evidence>
<dbReference type="InterPro" id="IPR001789">
    <property type="entry name" value="Sig_transdc_resp-reg_receiver"/>
</dbReference>
<dbReference type="CDD" id="cd00009">
    <property type="entry name" value="AAA"/>
    <property type="match status" value="1"/>
</dbReference>
<dbReference type="InterPro" id="IPR027417">
    <property type="entry name" value="P-loop_NTPase"/>
</dbReference>
<name>A0ABX7NZU1_9BACT</name>
<dbReference type="SMART" id="SM00382">
    <property type="entry name" value="AAA"/>
    <property type="match status" value="1"/>
</dbReference>
<dbReference type="InterPro" id="IPR003593">
    <property type="entry name" value="AAA+_ATPase"/>
</dbReference>
<dbReference type="PROSITE" id="PS00676">
    <property type="entry name" value="SIGMA54_INTERACT_2"/>
    <property type="match status" value="1"/>
</dbReference>
<dbReference type="InterPro" id="IPR025662">
    <property type="entry name" value="Sigma_54_int_dom_ATP-bd_1"/>
</dbReference>
<evidence type="ECO:0000313" key="10">
    <source>
        <dbReference type="Proteomes" id="UP000662747"/>
    </source>
</evidence>
<dbReference type="PROSITE" id="PS00688">
    <property type="entry name" value="SIGMA54_INTERACT_3"/>
    <property type="match status" value="1"/>
</dbReference>
<feature type="domain" description="Sigma-54 factor interaction" evidence="7">
    <location>
        <begin position="145"/>
        <end position="376"/>
    </location>
</feature>
<dbReference type="Pfam" id="PF00072">
    <property type="entry name" value="Response_reg"/>
    <property type="match status" value="1"/>
</dbReference>
<feature type="domain" description="Response regulatory" evidence="8">
    <location>
        <begin position="6"/>
        <end position="120"/>
    </location>
</feature>
<dbReference type="Pfam" id="PF00158">
    <property type="entry name" value="Sigma54_activat"/>
    <property type="match status" value="1"/>
</dbReference>
<dbReference type="Pfam" id="PF25601">
    <property type="entry name" value="AAA_lid_14"/>
    <property type="match status" value="1"/>
</dbReference>
<evidence type="ECO:0000256" key="2">
    <source>
        <dbReference type="ARBA" id="ARBA00022840"/>
    </source>
</evidence>
<dbReference type="PROSITE" id="PS50045">
    <property type="entry name" value="SIGMA54_INTERACT_4"/>
    <property type="match status" value="1"/>
</dbReference>
<protein>
    <submittedName>
        <fullName evidence="9">Sigma-54-dependent Fis family transcriptional regulator</fullName>
    </submittedName>
</protein>
<evidence type="ECO:0000256" key="6">
    <source>
        <dbReference type="PROSITE-ProRule" id="PRU00169"/>
    </source>
</evidence>
<keyword evidence="3" id="KW-0805">Transcription regulation</keyword>
<dbReference type="Gene3D" id="3.40.50.300">
    <property type="entry name" value="P-loop containing nucleotide triphosphate hydrolases"/>
    <property type="match status" value="1"/>
</dbReference>
<accession>A0ABX7NZU1</accession>
<dbReference type="Gene3D" id="1.10.10.60">
    <property type="entry name" value="Homeodomain-like"/>
    <property type="match status" value="1"/>
</dbReference>
<dbReference type="InterPro" id="IPR009057">
    <property type="entry name" value="Homeodomain-like_sf"/>
</dbReference>
<dbReference type="SUPFAM" id="SSF52540">
    <property type="entry name" value="P-loop containing nucleoside triphosphate hydrolases"/>
    <property type="match status" value="1"/>
</dbReference>
<dbReference type="RefSeq" id="WP_206725430.1">
    <property type="nucleotide sequence ID" value="NZ_CP071090.1"/>
</dbReference>
<dbReference type="SUPFAM" id="SSF52172">
    <property type="entry name" value="CheY-like"/>
    <property type="match status" value="1"/>
</dbReference>
<keyword evidence="4" id="KW-0238">DNA-binding</keyword>
<dbReference type="Gene3D" id="1.10.8.60">
    <property type="match status" value="1"/>
</dbReference>
<organism evidence="9 10">
    <name type="scientific">Pyxidicoccus parkwayensis</name>
    <dbReference type="NCBI Taxonomy" id="2813578"/>
    <lineage>
        <taxon>Bacteria</taxon>
        <taxon>Pseudomonadati</taxon>
        <taxon>Myxococcota</taxon>
        <taxon>Myxococcia</taxon>
        <taxon>Myxococcales</taxon>
        <taxon>Cystobacterineae</taxon>
        <taxon>Myxococcaceae</taxon>
        <taxon>Pyxidicoccus</taxon>
    </lineage>
</organism>
<evidence type="ECO:0000256" key="4">
    <source>
        <dbReference type="ARBA" id="ARBA00023125"/>
    </source>
</evidence>
<dbReference type="PANTHER" id="PTHR32071">
    <property type="entry name" value="TRANSCRIPTIONAL REGULATORY PROTEIN"/>
    <property type="match status" value="1"/>
</dbReference>
<gene>
    <name evidence="9" type="ORF">JY651_02425</name>
</gene>
<dbReference type="PANTHER" id="PTHR32071:SF113">
    <property type="entry name" value="ALGINATE BIOSYNTHESIS TRANSCRIPTIONAL REGULATORY PROTEIN ALGB"/>
    <property type="match status" value="1"/>
</dbReference>
<evidence type="ECO:0000256" key="3">
    <source>
        <dbReference type="ARBA" id="ARBA00023015"/>
    </source>
</evidence>
<keyword evidence="1" id="KW-0547">Nucleotide-binding</keyword>
<dbReference type="InterPro" id="IPR025944">
    <property type="entry name" value="Sigma_54_int_dom_CS"/>
</dbReference>
<dbReference type="SMART" id="SM00448">
    <property type="entry name" value="REC"/>
    <property type="match status" value="1"/>
</dbReference>
<dbReference type="SUPFAM" id="SSF46689">
    <property type="entry name" value="Homeodomain-like"/>
    <property type="match status" value="1"/>
</dbReference>